<evidence type="ECO:0000256" key="17">
    <source>
        <dbReference type="SAM" id="Phobius"/>
    </source>
</evidence>
<dbReference type="GO" id="GO:0016020">
    <property type="term" value="C:membrane"/>
    <property type="evidence" value="ECO:0007669"/>
    <property type="project" value="InterPro"/>
</dbReference>
<dbReference type="OrthoDB" id="443634at2759"/>
<dbReference type="GO" id="GO:0005829">
    <property type="term" value="C:cytosol"/>
    <property type="evidence" value="ECO:0007669"/>
    <property type="project" value="GOC"/>
</dbReference>
<protein>
    <recommendedName>
        <fullName evidence="2">Vacuolar protein sorting/targeting protein 10</fullName>
    </recommendedName>
    <alternativeName>
        <fullName evidence="13">Carboxypeptidase Y receptor</fullName>
    </alternativeName>
    <alternativeName>
        <fullName evidence="12 14">Sortilin VPS10</fullName>
    </alternativeName>
</protein>
<feature type="region of interest" description="Disordered" evidence="16">
    <location>
        <begin position="1"/>
        <end position="20"/>
    </location>
</feature>
<dbReference type="InterPro" id="IPR050310">
    <property type="entry name" value="VPS10-sortilin"/>
</dbReference>
<evidence type="ECO:0000256" key="9">
    <source>
        <dbReference type="ARBA" id="ARBA00023170"/>
    </source>
</evidence>
<evidence type="ECO:0000313" key="20">
    <source>
        <dbReference type="Proteomes" id="UP000541558"/>
    </source>
</evidence>
<keyword evidence="5" id="KW-0677">Repeat</keyword>
<evidence type="ECO:0000256" key="16">
    <source>
        <dbReference type="SAM" id="MobiDB-lite"/>
    </source>
</evidence>
<name>A0A8H5CFW4_9AGAR</name>
<keyword evidence="20" id="KW-1185">Reference proteome</keyword>
<dbReference type="GO" id="GO:0006895">
    <property type="term" value="P:Golgi to endosome transport"/>
    <property type="evidence" value="ECO:0007669"/>
    <property type="project" value="TreeGrafter"/>
</dbReference>
<evidence type="ECO:0000313" key="19">
    <source>
        <dbReference type="EMBL" id="KAF5341016.1"/>
    </source>
</evidence>
<dbReference type="InterPro" id="IPR006581">
    <property type="entry name" value="VPS10"/>
</dbReference>
<gene>
    <name evidence="19" type="ORF">D9611_006118</name>
</gene>
<evidence type="ECO:0000256" key="8">
    <source>
        <dbReference type="ARBA" id="ARBA00023136"/>
    </source>
</evidence>
<dbReference type="SMART" id="SM00602">
    <property type="entry name" value="VPS10"/>
    <property type="match status" value="2"/>
</dbReference>
<dbReference type="Gene3D" id="2.130.10.10">
    <property type="entry name" value="YVTN repeat-like/Quinoprotein amine dehydrogenase"/>
    <property type="match status" value="2"/>
</dbReference>
<evidence type="ECO:0000256" key="7">
    <source>
        <dbReference type="ARBA" id="ARBA00023034"/>
    </source>
</evidence>
<evidence type="ECO:0000256" key="13">
    <source>
        <dbReference type="ARBA" id="ARBA00031354"/>
    </source>
</evidence>
<comment type="subcellular location">
    <subcellularLocation>
        <location evidence="1">Golgi apparatus</location>
        <location evidence="1">trans-Golgi network membrane</location>
    </subcellularLocation>
    <subcellularLocation>
        <location evidence="15">Prevacuolar compartment membrane</location>
    </subcellularLocation>
</comment>
<evidence type="ECO:0000256" key="11">
    <source>
        <dbReference type="ARBA" id="ARBA00025569"/>
    </source>
</evidence>
<dbReference type="Gene3D" id="2.10.70.80">
    <property type="match status" value="2"/>
</dbReference>
<keyword evidence="10" id="KW-0325">Glycoprotein</keyword>
<dbReference type="SUPFAM" id="SSF110296">
    <property type="entry name" value="Oligoxyloglucan reducing end-specific cellobiohydrolase"/>
    <property type="match status" value="2"/>
</dbReference>
<dbReference type="InterPro" id="IPR031777">
    <property type="entry name" value="Sortilin_C"/>
</dbReference>
<feature type="domain" description="VPS10" evidence="18">
    <location>
        <begin position="80"/>
        <end position="719"/>
    </location>
</feature>
<keyword evidence="3 17" id="KW-0812">Transmembrane</keyword>
<evidence type="ECO:0000256" key="4">
    <source>
        <dbReference type="ARBA" id="ARBA00022729"/>
    </source>
</evidence>
<dbReference type="Pfam" id="PF15902">
    <property type="entry name" value="Sortilin-Vps10"/>
    <property type="match status" value="2"/>
</dbReference>
<proteinExistence type="predicted"/>
<dbReference type="GO" id="GO:0006896">
    <property type="term" value="P:Golgi to vacuole transport"/>
    <property type="evidence" value="ECO:0007669"/>
    <property type="project" value="TreeGrafter"/>
</dbReference>
<dbReference type="PANTHER" id="PTHR12106">
    <property type="entry name" value="SORTILIN RELATED"/>
    <property type="match status" value="1"/>
</dbReference>
<evidence type="ECO:0000256" key="2">
    <source>
        <dbReference type="ARBA" id="ARBA00015369"/>
    </source>
</evidence>
<keyword evidence="9" id="KW-0675">Receptor</keyword>
<evidence type="ECO:0000256" key="3">
    <source>
        <dbReference type="ARBA" id="ARBA00022692"/>
    </source>
</evidence>
<evidence type="ECO:0000256" key="6">
    <source>
        <dbReference type="ARBA" id="ARBA00022989"/>
    </source>
</evidence>
<comment type="caution">
    <text evidence="19">The sequence shown here is derived from an EMBL/GenBank/DDBJ whole genome shotgun (WGS) entry which is preliminary data.</text>
</comment>
<dbReference type="PANTHER" id="PTHR12106:SF27">
    <property type="entry name" value="SORTILIN-RELATED RECEPTOR"/>
    <property type="match status" value="1"/>
</dbReference>
<dbReference type="InterPro" id="IPR031778">
    <property type="entry name" value="Sortilin_N"/>
</dbReference>
<dbReference type="GO" id="GO:0006623">
    <property type="term" value="P:protein targeting to vacuole"/>
    <property type="evidence" value="ECO:0007669"/>
    <property type="project" value="TreeGrafter"/>
</dbReference>
<dbReference type="EMBL" id="JAACJK010000002">
    <property type="protein sequence ID" value="KAF5341016.1"/>
    <property type="molecule type" value="Genomic_DNA"/>
</dbReference>
<evidence type="ECO:0000256" key="10">
    <source>
        <dbReference type="ARBA" id="ARBA00023180"/>
    </source>
</evidence>
<evidence type="ECO:0000256" key="1">
    <source>
        <dbReference type="ARBA" id="ARBA00004198"/>
    </source>
</evidence>
<keyword evidence="6 17" id="KW-1133">Transmembrane helix</keyword>
<feature type="domain" description="VPS10" evidence="18">
    <location>
        <begin position="745"/>
        <end position="1376"/>
    </location>
</feature>
<accession>A0A8H5CFW4</accession>
<dbReference type="FunFam" id="3.30.60.270:FF:000005">
    <property type="entry name" value="Sortilin"/>
    <property type="match status" value="2"/>
</dbReference>
<reference evidence="19 20" key="1">
    <citation type="journal article" date="2020" name="ISME J.">
        <title>Uncovering the hidden diversity of litter-decomposition mechanisms in mushroom-forming fungi.</title>
        <authorList>
            <person name="Floudas D."/>
            <person name="Bentzer J."/>
            <person name="Ahren D."/>
            <person name="Johansson T."/>
            <person name="Persson P."/>
            <person name="Tunlid A."/>
        </authorList>
    </citation>
    <scope>NUCLEOTIDE SEQUENCE [LARGE SCALE GENOMIC DNA]</scope>
    <source>
        <strain evidence="19 20">CBS 175.51</strain>
    </source>
</reference>
<evidence type="ECO:0000256" key="14">
    <source>
        <dbReference type="ARBA" id="ARBA00031902"/>
    </source>
</evidence>
<evidence type="ECO:0000256" key="5">
    <source>
        <dbReference type="ARBA" id="ARBA00022737"/>
    </source>
</evidence>
<evidence type="ECO:0000256" key="15">
    <source>
        <dbReference type="ARBA" id="ARBA00046293"/>
    </source>
</evidence>
<evidence type="ECO:0000256" key="12">
    <source>
        <dbReference type="ARBA" id="ARBA00031250"/>
    </source>
</evidence>
<keyword evidence="4" id="KW-0732">Signal</keyword>
<feature type="transmembrane region" description="Helical" evidence="17">
    <location>
        <begin position="1379"/>
        <end position="1401"/>
    </location>
</feature>
<keyword evidence="8 17" id="KW-0472">Membrane</keyword>
<comment type="function">
    <text evidence="11">Functions as a sorting receptor in the Golgi compartment required for the intracellular sorting and delivery of soluble vacuolar proteins, like carboxypeptidase Y (CPY) and proteinase A. Executes multiple rounds of sorting by cycling between the late Golgi and a prevacuolar endosome-like compartment.</text>
</comment>
<dbReference type="GO" id="GO:0005794">
    <property type="term" value="C:Golgi apparatus"/>
    <property type="evidence" value="ECO:0007669"/>
    <property type="project" value="UniProtKB-SubCell"/>
</dbReference>
<evidence type="ECO:0000259" key="18">
    <source>
        <dbReference type="SMART" id="SM00602"/>
    </source>
</evidence>
<dbReference type="FunFam" id="2.10.70.80:FF:000001">
    <property type="entry name" value="Sortilin-related VPS10 domain-containing receptor 1"/>
    <property type="match status" value="1"/>
</dbReference>
<dbReference type="InterPro" id="IPR015943">
    <property type="entry name" value="WD40/YVTN_repeat-like_dom_sf"/>
</dbReference>
<dbReference type="Proteomes" id="UP000541558">
    <property type="component" value="Unassembled WGS sequence"/>
</dbReference>
<dbReference type="Pfam" id="PF15901">
    <property type="entry name" value="Sortilin_C"/>
    <property type="match status" value="2"/>
</dbReference>
<sequence>MTPPSSCGVRSDETISPTTTTTTMTMTTTMAGPASCSRFFVLLLLFACLWTPAWTQTPSHSVSDFNNLPARLFFFDDTLAAVYHDAIEGNLYVSQDEGKSWKRAGDIPEGKVSMVLEHPFDTRFGFALTDGTTHYRTEDRGRSWRPFEVPNPPARVGRPLSFHSDPKKYGHILFQATKCEGKGWGSKCKDITYYTKEAFGDDPKELLADTMRCQFAHGSKDFKHEAPLDLIYCVAFDAESSTGPHHLASSRLFSSTDFFASKKIEDLGIGKEARGVVAFAIVSKYAVVALKDVALSDGQMHLYVSLDSKNWAKAHFPHASSALLRENAYTVVESSTHSLGVDVVLQDRSTIGTLFVSNSNGTYFVESLKDTNRNEMGFVDYERIYGVDGVGLANVVANAQDVESRRAAKQLRSMATFDDGRLWSPLRAPAHESPCDVNDMDACSLHLHSVTNPHNFGRIFSSPAPGFVMGVGSVGKSLSTYDDGDTFLSTDAGISWRRVTKGAHKYEFGDQGSILIIVDDEQMTSSVRYSLDLGKTWETYDFGLTLRARALVTLPDSTSQKFLLLGQVPRDTKTHKPNKVVIVYLDFAPTRKRKCGEADFEKWYARPAGSRACLMGHKQWYKRRKIDADCYIGDKFHDPVGHEENCPCEKEDFECDYNFIRNGDTCEPAGPEPIPHGVCTDPSQKYMGSSGFRKIPGNTCVGGVELDKKVEKSCSNAKPQEGNIVTQRMGFGSPIVQHAYFKESTTILVRLADQTMWQSSSEGYVWKQIQPELRFLAFYHHKYSNERAFLITDTETVVYTTDTGRTWNKFKAPSPPNTFGGQALRFNPVDTDYILWVGNKGCTGNQQSCHAEAQLSRDNGRRWTFVEKYVRNCAFARDKDINTDPTEILCESYKTKKGNQRFFKADNPMELVVGSNYFSRKQKLFDQVVGFAKFSEFLVVAEMDAEKRALALQVSLDGTHFASGQFPPSMHPETHAYTVLESSTKALFLHMTMSEAPAPFWGNILKSNSNGTYFGLSIENVNRDDRGFVDFEKVIGLDGIALINVVANTEEAVISGSKKLQSRITHNDAGTWKPLTPPTTDSMGKKYECQGTKCALHIHGYTERRDPRATYSSPAIVGVLMAVGNVGESLLPYKDSDTFLSRDAGFTWEEVRKDAHLWEFGDSGSIIVMVNDEEPVDFLLFTTDEGKTWREYKFSDVKVRVVSIVNVPSDTSRRFLLLAQPAKGSGTVAFHVDFSALVTRQCTLDLQNPANDDFELWSPSEDRNEQCLFGRQTLYHRRLRDAQCFIGNLPKVDSKIEKHCPCTKVDFECEFNYVKDGKDECVLVEGTQPLPSEEDCKDGDEFWYERTAYRLIPYSSCEGGLRLDRGTAHRCPGFSGRGALFWLFVLLVPFAFTGVVGWYYYRRSGLAKGTIRLPGGDNRGPRVGADAGVLDTLASVPWFVVGIVGIAVEWVRERVDSSAWRARGGYRNVAVDEDAQILRFEDEE</sequence>
<dbReference type="Gene3D" id="3.30.60.270">
    <property type="match status" value="2"/>
</dbReference>
<organism evidence="19 20">
    <name type="scientific">Ephemerocybe angulata</name>
    <dbReference type="NCBI Taxonomy" id="980116"/>
    <lineage>
        <taxon>Eukaryota</taxon>
        <taxon>Fungi</taxon>
        <taxon>Dikarya</taxon>
        <taxon>Basidiomycota</taxon>
        <taxon>Agaricomycotina</taxon>
        <taxon>Agaricomycetes</taxon>
        <taxon>Agaricomycetidae</taxon>
        <taxon>Agaricales</taxon>
        <taxon>Agaricineae</taxon>
        <taxon>Psathyrellaceae</taxon>
        <taxon>Ephemerocybe</taxon>
    </lineage>
</organism>
<keyword evidence="7" id="KW-0333">Golgi apparatus</keyword>